<reference evidence="6 7" key="1">
    <citation type="journal article" date="2017" name="BMC Genomics">
        <title>Comparative genomic and phylogenomic analyses of the Bifidobacteriaceae family.</title>
        <authorList>
            <person name="Lugli G.A."/>
            <person name="Milani C."/>
            <person name="Turroni F."/>
            <person name="Duranti S."/>
            <person name="Mancabelli L."/>
            <person name="Mangifesta M."/>
            <person name="Ferrario C."/>
            <person name="Modesto M."/>
            <person name="Mattarelli P."/>
            <person name="Jiri K."/>
            <person name="van Sinderen D."/>
            <person name="Ventura M."/>
        </authorList>
    </citation>
    <scope>NUCLEOTIDE SEQUENCE [LARGE SCALE GENOMIC DNA]</scope>
    <source>
        <strain evidence="6 7">DSM 100201</strain>
    </source>
</reference>
<evidence type="ECO:0000313" key="6">
    <source>
        <dbReference type="EMBL" id="OZG57896.1"/>
    </source>
</evidence>
<keyword evidence="7" id="KW-1185">Reference proteome</keyword>
<name>A0A261FG76_9BIFI</name>
<keyword evidence="4" id="KW-1133">Transmembrane helix</keyword>
<dbReference type="InterPro" id="IPR027417">
    <property type="entry name" value="P-loop_NTPase"/>
</dbReference>
<keyword evidence="1" id="KW-0813">Transport</keyword>
<evidence type="ECO:0000313" key="7">
    <source>
        <dbReference type="Proteomes" id="UP000216444"/>
    </source>
</evidence>
<dbReference type="Gene3D" id="3.40.50.300">
    <property type="entry name" value="P-loop containing nucleotide triphosphate hydrolases"/>
    <property type="match status" value="1"/>
</dbReference>
<dbReference type="InterPro" id="IPR051782">
    <property type="entry name" value="ABC_Transporter_VariousFunc"/>
</dbReference>
<accession>A0A261FG76</accession>
<dbReference type="GO" id="GO:0016887">
    <property type="term" value="F:ATP hydrolysis activity"/>
    <property type="evidence" value="ECO:0007669"/>
    <property type="project" value="InterPro"/>
</dbReference>
<sequence length="239" mass="25537">MTDRSLDSGPMALSVTGAAKHYASGFTLNDVTFDLPAGYVMGLIGPNGAGKSTLIKLILNMIRRDAGTIESFGRDSVRDEEAFKADLGVVFDSSFLLVNMAIIIFDMVISGVIMALFGTGITVFEVVFAMLFSMLIFALLSSVLVPVLYRFGFGKGIRVLMIGAFAVCLVFGVLMGLAASSPDLRRWLNGLFEIVAGMVRAIADSPFPGLDALIAVAVCAASIAISHRVSRRIWNGHEM</sequence>
<feature type="transmembrane region" description="Helical" evidence="4">
    <location>
        <begin position="94"/>
        <end position="117"/>
    </location>
</feature>
<keyword evidence="2" id="KW-0547">Nucleotide-binding</keyword>
<proteinExistence type="predicted"/>
<keyword evidence="4" id="KW-0472">Membrane</keyword>
<evidence type="ECO:0000256" key="2">
    <source>
        <dbReference type="ARBA" id="ARBA00022741"/>
    </source>
</evidence>
<gene>
    <name evidence="6" type="ORF">BTIS_1137</name>
</gene>
<dbReference type="AlphaFoldDB" id="A0A261FG76"/>
<dbReference type="Pfam" id="PF00005">
    <property type="entry name" value="ABC_tran"/>
    <property type="match status" value="1"/>
</dbReference>
<dbReference type="SUPFAM" id="SSF52540">
    <property type="entry name" value="P-loop containing nucleoside triphosphate hydrolases"/>
    <property type="match status" value="1"/>
</dbReference>
<feature type="transmembrane region" description="Helical" evidence="4">
    <location>
        <begin position="123"/>
        <end position="147"/>
    </location>
</feature>
<protein>
    <submittedName>
        <fullName evidence="6">ABC transporter ATP-binding protein</fullName>
    </submittedName>
</protein>
<dbReference type="InterPro" id="IPR003439">
    <property type="entry name" value="ABC_transporter-like_ATP-bd"/>
</dbReference>
<feature type="transmembrane region" description="Helical" evidence="4">
    <location>
        <begin position="159"/>
        <end position="179"/>
    </location>
</feature>
<dbReference type="Proteomes" id="UP000216444">
    <property type="component" value="Unassembled WGS sequence"/>
</dbReference>
<evidence type="ECO:0000256" key="3">
    <source>
        <dbReference type="ARBA" id="ARBA00022840"/>
    </source>
</evidence>
<dbReference type="GO" id="GO:0005524">
    <property type="term" value="F:ATP binding"/>
    <property type="evidence" value="ECO:0007669"/>
    <property type="project" value="UniProtKB-KW"/>
</dbReference>
<dbReference type="EMBL" id="MWWV01000006">
    <property type="protein sequence ID" value="OZG57896.1"/>
    <property type="molecule type" value="Genomic_DNA"/>
</dbReference>
<comment type="caution">
    <text evidence="6">The sequence shown here is derived from an EMBL/GenBank/DDBJ whole genome shotgun (WGS) entry which is preliminary data.</text>
</comment>
<keyword evidence="4" id="KW-0812">Transmembrane</keyword>
<dbReference type="PANTHER" id="PTHR42939">
    <property type="entry name" value="ABC TRANSPORTER ATP-BINDING PROTEIN ALBC-RELATED"/>
    <property type="match status" value="1"/>
</dbReference>
<feature type="transmembrane region" description="Helical" evidence="4">
    <location>
        <begin position="207"/>
        <end position="225"/>
    </location>
</feature>
<keyword evidence="3 6" id="KW-0067">ATP-binding</keyword>
<evidence type="ECO:0000256" key="1">
    <source>
        <dbReference type="ARBA" id="ARBA00022448"/>
    </source>
</evidence>
<feature type="domain" description="ABC transporter" evidence="5">
    <location>
        <begin position="28"/>
        <end position="100"/>
    </location>
</feature>
<dbReference type="PANTHER" id="PTHR42939:SF3">
    <property type="entry name" value="ABC TRANSPORTER ATP-BINDING COMPONENT"/>
    <property type="match status" value="1"/>
</dbReference>
<organism evidence="6 7">
    <name type="scientific">Bifidobacterium tissieri</name>
    <dbReference type="NCBI Taxonomy" id="1630162"/>
    <lineage>
        <taxon>Bacteria</taxon>
        <taxon>Bacillati</taxon>
        <taxon>Actinomycetota</taxon>
        <taxon>Actinomycetes</taxon>
        <taxon>Bifidobacteriales</taxon>
        <taxon>Bifidobacteriaceae</taxon>
        <taxon>Bifidobacterium</taxon>
    </lineage>
</organism>
<evidence type="ECO:0000259" key="5">
    <source>
        <dbReference type="Pfam" id="PF00005"/>
    </source>
</evidence>
<evidence type="ECO:0000256" key="4">
    <source>
        <dbReference type="SAM" id="Phobius"/>
    </source>
</evidence>